<evidence type="ECO:0000256" key="3">
    <source>
        <dbReference type="SAM" id="SignalP"/>
    </source>
</evidence>
<gene>
    <name evidence="4" type="ORF">BDP27DRAFT_1251938</name>
</gene>
<feature type="signal peptide" evidence="3">
    <location>
        <begin position="1"/>
        <end position="19"/>
    </location>
</feature>
<evidence type="ECO:0000256" key="1">
    <source>
        <dbReference type="ARBA" id="ARBA00005445"/>
    </source>
</evidence>
<proteinExistence type="inferred from homology"/>
<dbReference type="AlphaFoldDB" id="A0A9P5QAZ0"/>
<keyword evidence="2 3" id="KW-0732">Signal</keyword>
<evidence type="ECO:0008006" key="6">
    <source>
        <dbReference type="Google" id="ProtNLM"/>
    </source>
</evidence>
<sequence>MFSLNVVSLSLCTFFVVAAANLGPAPVDLGSTASFAILAETGVSTVPQSSITGDVGLSPFSANNFTGFSLTLDSSGTFATSSQVTGQLLAASYTAPTPAMLSSATSDMQAAYNDASSRANPDFNDLGGGAIGGLVLAPGLYKWTSGVSVAPADVVTISGTSSDIFIFQIGGTLNFTSQSRVVLAGGALASNVIWAVAGVATVNSGAHVEGVILAQASVALLTGATMNGQILAQNFVALQSATLNGDSPPGTISSGPTPIALGTAANFTILAQSGVSTVPQSSITGDVGVSPIAATALTGFNLILDASGTFATSSQVTGQLFAASYTAPTPATLTVAVSDMQTAFTNANNAIPDFTEFAGGLIGGLVLTPGVYKWTTDVLINSEGVTITGTPLDTFIFQIAGTFNIAANASITLVGGALASNIIWAVASDVTANAMAHIEGIILAQTAVTLQTGATMNGRILSQTSVALQSATVVG</sequence>
<evidence type="ECO:0000313" key="4">
    <source>
        <dbReference type="EMBL" id="KAF9078365.1"/>
    </source>
</evidence>
<accession>A0A9P5QAZ0</accession>
<dbReference type="InterPro" id="IPR021884">
    <property type="entry name" value="Ice-bd_prot"/>
</dbReference>
<organism evidence="4 5">
    <name type="scientific">Rhodocollybia butyracea</name>
    <dbReference type="NCBI Taxonomy" id="206335"/>
    <lineage>
        <taxon>Eukaryota</taxon>
        <taxon>Fungi</taxon>
        <taxon>Dikarya</taxon>
        <taxon>Basidiomycota</taxon>
        <taxon>Agaricomycotina</taxon>
        <taxon>Agaricomycetes</taxon>
        <taxon>Agaricomycetidae</taxon>
        <taxon>Agaricales</taxon>
        <taxon>Marasmiineae</taxon>
        <taxon>Omphalotaceae</taxon>
        <taxon>Rhodocollybia</taxon>
    </lineage>
</organism>
<dbReference type="Pfam" id="PF11999">
    <property type="entry name" value="Ice_binding"/>
    <property type="match status" value="2"/>
</dbReference>
<dbReference type="OrthoDB" id="10264374at2759"/>
<evidence type="ECO:0000313" key="5">
    <source>
        <dbReference type="Proteomes" id="UP000772434"/>
    </source>
</evidence>
<dbReference type="EMBL" id="JADNRY010000001">
    <property type="protein sequence ID" value="KAF9078365.1"/>
    <property type="molecule type" value="Genomic_DNA"/>
</dbReference>
<evidence type="ECO:0000256" key="2">
    <source>
        <dbReference type="ARBA" id="ARBA00022729"/>
    </source>
</evidence>
<feature type="chain" id="PRO_5040437043" description="Ice-binding protein" evidence="3">
    <location>
        <begin position="20"/>
        <end position="475"/>
    </location>
</feature>
<reference evidence="4" key="1">
    <citation type="submission" date="2020-11" db="EMBL/GenBank/DDBJ databases">
        <authorList>
            <consortium name="DOE Joint Genome Institute"/>
            <person name="Ahrendt S."/>
            <person name="Riley R."/>
            <person name="Andreopoulos W."/>
            <person name="Labutti K."/>
            <person name="Pangilinan J."/>
            <person name="Ruiz-Duenas F.J."/>
            <person name="Barrasa J.M."/>
            <person name="Sanchez-Garcia M."/>
            <person name="Camarero S."/>
            <person name="Miyauchi S."/>
            <person name="Serrano A."/>
            <person name="Linde D."/>
            <person name="Babiker R."/>
            <person name="Drula E."/>
            <person name="Ayuso-Fernandez I."/>
            <person name="Pacheco R."/>
            <person name="Padilla G."/>
            <person name="Ferreira P."/>
            <person name="Barriuso J."/>
            <person name="Kellner H."/>
            <person name="Castanera R."/>
            <person name="Alfaro M."/>
            <person name="Ramirez L."/>
            <person name="Pisabarro A.G."/>
            <person name="Kuo A."/>
            <person name="Tritt A."/>
            <person name="Lipzen A."/>
            <person name="He G."/>
            <person name="Yan M."/>
            <person name="Ng V."/>
            <person name="Cullen D."/>
            <person name="Martin F."/>
            <person name="Rosso M.-N."/>
            <person name="Henrissat B."/>
            <person name="Hibbett D."/>
            <person name="Martinez A.T."/>
            <person name="Grigoriev I.V."/>
        </authorList>
    </citation>
    <scope>NUCLEOTIDE SEQUENCE</scope>
    <source>
        <strain evidence="4">AH 40177</strain>
    </source>
</reference>
<comment type="caution">
    <text evidence="4">The sequence shown here is derived from an EMBL/GenBank/DDBJ whole genome shotgun (WGS) entry which is preliminary data.</text>
</comment>
<protein>
    <recommendedName>
        <fullName evidence="6">Ice-binding protein</fullName>
    </recommendedName>
</protein>
<dbReference type="Proteomes" id="UP000772434">
    <property type="component" value="Unassembled WGS sequence"/>
</dbReference>
<comment type="similarity">
    <text evidence="1">Belongs to the ice-binding protein family.</text>
</comment>
<name>A0A9P5QAZ0_9AGAR</name>
<keyword evidence="5" id="KW-1185">Reference proteome</keyword>